<dbReference type="InterPro" id="IPR014756">
    <property type="entry name" value="Ig_E-set"/>
</dbReference>
<dbReference type="GO" id="GO:0002031">
    <property type="term" value="P:G protein-coupled receptor internalization"/>
    <property type="evidence" value="ECO:0007669"/>
    <property type="project" value="TreeGrafter"/>
</dbReference>
<dbReference type="InterPro" id="IPR000698">
    <property type="entry name" value="Arrestin"/>
</dbReference>
<evidence type="ECO:0000256" key="1">
    <source>
        <dbReference type="ARBA" id="ARBA00005298"/>
    </source>
</evidence>
<organism evidence="3">
    <name type="scientific">Timema cristinae</name>
    <name type="common">Walking stick</name>
    <dbReference type="NCBI Taxonomy" id="61476"/>
    <lineage>
        <taxon>Eukaryota</taxon>
        <taxon>Metazoa</taxon>
        <taxon>Ecdysozoa</taxon>
        <taxon>Arthropoda</taxon>
        <taxon>Hexapoda</taxon>
        <taxon>Insecta</taxon>
        <taxon>Pterygota</taxon>
        <taxon>Neoptera</taxon>
        <taxon>Polyneoptera</taxon>
        <taxon>Phasmatodea</taxon>
        <taxon>Timematodea</taxon>
        <taxon>Timematoidea</taxon>
        <taxon>Timematidae</taxon>
        <taxon>Timema</taxon>
    </lineage>
</organism>
<evidence type="ECO:0008006" key="4">
    <source>
        <dbReference type="Google" id="ProtNLM"/>
    </source>
</evidence>
<dbReference type="InterPro" id="IPR014753">
    <property type="entry name" value="Arrestin_N"/>
</dbReference>
<dbReference type="EMBL" id="OC320991">
    <property type="protein sequence ID" value="CAD7409224.1"/>
    <property type="molecule type" value="Genomic_DNA"/>
</dbReference>
<accession>A0A7R9D8P3</accession>
<protein>
    <recommendedName>
        <fullName evidence="4">Arrestin C-terminal-like domain-containing protein</fullName>
    </recommendedName>
</protein>
<dbReference type="AlphaFoldDB" id="A0A7R9D8P3"/>
<name>A0A7R9D8P3_TIMCR</name>
<dbReference type="InterPro" id="IPR014752">
    <property type="entry name" value="Arrestin-like_C"/>
</dbReference>
<feature type="region of interest" description="Disordered" evidence="2">
    <location>
        <begin position="182"/>
        <end position="202"/>
    </location>
</feature>
<dbReference type="GO" id="GO:0005737">
    <property type="term" value="C:cytoplasm"/>
    <property type="evidence" value="ECO:0007669"/>
    <property type="project" value="TreeGrafter"/>
</dbReference>
<dbReference type="Gene3D" id="2.60.40.640">
    <property type="match status" value="2"/>
</dbReference>
<dbReference type="GO" id="GO:0007165">
    <property type="term" value="P:signal transduction"/>
    <property type="evidence" value="ECO:0007669"/>
    <property type="project" value="InterPro"/>
</dbReference>
<evidence type="ECO:0000313" key="3">
    <source>
        <dbReference type="EMBL" id="CAD7409224.1"/>
    </source>
</evidence>
<dbReference type="PANTHER" id="PTHR11792:SF18">
    <property type="entry name" value="FI20035P1"/>
    <property type="match status" value="1"/>
</dbReference>
<reference evidence="3" key="1">
    <citation type="submission" date="2020-11" db="EMBL/GenBank/DDBJ databases">
        <authorList>
            <person name="Tran Van P."/>
        </authorList>
    </citation>
    <scope>NUCLEOTIDE SEQUENCE</scope>
</reference>
<dbReference type="PANTHER" id="PTHR11792">
    <property type="entry name" value="ARRESTIN"/>
    <property type="match status" value="1"/>
</dbReference>
<evidence type="ECO:0000256" key="2">
    <source>
        <dbReference type="SAM" id="MobiDB-lite"/>
    </source>
</evidence>
<proteinExistence type="inferred from homology"/>
<sequence length="424" mass="46177">MATPPDSNPAGLSSNPGWDALMKRLGPNAHPFAMEMTPLAPPSVQLVPAKEYSGAPIGTSYDVRAYIDYYISLDDRGGGKQRRQFKSAASVMSHEVKCVPPTPKPPRALVICKSAPPPLFFVLRSSGDWVHRKVKVIQVHDYASYDNIISLIVDPTVPAERADEKLHRRSTVRMGIRVVQRAVPAEDEEEQPGPPPHASVDKPFLLSDGRVELEASLEKAVYSHGEPLLVNVAVHNNSSKTVRRIKVGSSGSLEPIKLGHLRSSSGLFVRNLDVPSRSTRTVIVSPPSLPGCMTECFVSSINCLKPFNLLEVEAIKLVTEWMSKLKVGSRNSVRETILFFVHQVFVVQHVDVCMFSNGKFKNVVALINSREECPLGPGSSLSKTYTMSPAKGATKNWIALEDSFSKAGASLASTVNCASNSPED</sequence>
<dbReference type="Gene3D" id="2.60.40.840">
    <property type="match status" value="1"/>
</dbReference>
<dbReference type="SUPFAM" id="SSF81296">
    <property type="entry name" value="E set domains"/>
    <property type="match status" value="3"/>
</dbReference>
<comment type="similarity">
    <text evidence="1">Belongs to the arrestin family.</text>
</comment>
<gene>
    <name evidence="3" type="ORF">TCEB3V08_LOCUS9924</name>
</gene>
<dbReference type="GO" id="GO:0001664">
    <property type="term" value="F:G protein-coupled receptor binding"/>
    <property type="evidence" value="ECO:0007669"/>
    <property type="project" value="TreeGrafter"/>
</dbReference>